<protein>
    <submittedName>
        <fullName evidence="2">Uncharacterized protein</fullName>
    </submittedName>
</protein>
<organism evidence="2 3">
    <name type="scientific">Calothrix parasitica NIES-267</name>
    <dbReference type="NCBI Taxonomy" id="1973488"/>
    <lineage>
        <taxon>Bacteria</taxon>
        <taxon>Bacillati</taxon>
        <taxon>Cyanobacteriota</taxon>
        <taxon>Cyanophyceae</taxon>
        <taxon>Nostocales</taxon>
        <taxon>Calotrichaceae</taxon>
        <taxon>Calothrix</taxon>
    </lineage>
</organism>
<evidence type="ECO:0000313" key="3">
    <source>
        <dbReference type="Proteomes" id="UP000218418"/>
    </source>
</evidence>
<dbReference type="AlphaFoldDB" id="A0A1Z4M2T9"/>
<feature type="compositionally biased region" description="Polar residues" evidence="1">
    <location>
        <begin position="69"/>
        <end position="81"/>
    </location>
</feature>
<sequence length="288" mass="31979">MPYKIDDLIGSRNLSEQDVVKTLEAAGLPVDKAEYSDEDITTKFDVIRSFFEEGRVKNYEEAKELFVAQNPSKPTKNQASKNGRKSQKKTPASSPSHQQESSIENTEEELLSVTELLALAKNRLDLNLTLGQASKIIEAGGLPDKDTYTRFESEMFITICQKISEDDTFDIGSLIKDTTSGLEKGMIGLLDAVTQERAKEIPQALKQLYVKNAAQALIGEQENIETFFYTLKDSIVAGIEGESPLHSITEVDWMPKQLPKSPPSLNQLPPTSDNGINYESNSKSNEQK</sequence>
<feature type="region of interest" description="Disordered" evidence="1">
    <location>
        <begin position="67"/>
        <end position="107"/>
    </location>
</feature>
<feature type="compositionally biased region" description="Polar residues" evidence="1">
    <location>
        <begin position="263"/>
        <end position="288"/>
    </location>
</feature>
<keyword evidence="3" id="KW-1185">Reference proteome</keyword>
<evidence type="ECO:0000256" key="1">
    <source>
        <dbReference type="SAM" id="MobiDB-lite"/>
    </source>
</evidence>
<dbReference type="OrthoDB" id="482264at2"/>
<proteinExistence type="predicted"/>
<dbReference type="EMBL" id="AP018229">
    <property type="protein sequence ID" value="BAY87813.1"/>
    <property type="molecule type" value="Genomic_DNA"/>
</dbReference>
<dbReference type="Proteomes" id="UP000218418">
    <property type="component" value="Plasmid plasmid2"/>
</dbReference>
<geneLocation type="plasmid" evidence="3">
    <name>Plasmid2 dna</name>
</geneLocation>
<feature type="region of interest" description="Disordered" evidence="1">
    <location>
        <begin position="255"/>
        <end position="288"/>
    </location>
</feature>
<gene>
    <name evidence="2" type="ORF">NIES267_73370</name>
</gene>
<name>A0A1Z4M2T9_9CYAN</name>
<reference evidence="2 3" key="1">
    <citation type="submission" date="2017-06" db="EMBL/GenBank/DDBJ databases">
        <title>Genome sequencing of cyanobaciteial culture collection at National Institute for Environmental Studies (NIES).</title>
        <authorList>
            <person name="Hirose Y."/>
            <person name="Shimura Y."/>
            <person name="Fujisawa T."/>
            <person name="Nakamura Y."/>
            <person name="Kawachi M."/>
        </authorList>
    </citation>
    <scope>NUCLEOTIDE SEQUENCE [LARGE SCALE GENOMIC DNA]</scope>
    <source>
        <strain evidence="2 3">NIES-267</strain>
        <plasmid evidence="3">Plasmid2 dna</plasmid>
    </source>
</reference>
<evidence type="ECO:0000313" key="2">
    <source>
        <dbReference type="EMBL" id="BAY87813.1"/>
    </source>
</evidence>
<keyword evidence="2" id="KW-0614">Plasmid</keyword>
<feature type="compositionally biased region" description="Polar residues" evidence="1">
    <location>
        <begin position="89"/>
        <end position="103"/>
    </location>
</feature>
<accession>A0A1Z4M2T9</accession>